<dbReference type="HOGENOM" id="CLU_3328597_0_0_7"/>
<proteinExistence type="predicted"/>
<evidence type="ECO:0000313" key="2">
    <source>
        <dbReference type="Proteomes" id="UP000001880"/>
    </source>
</evidence>
<keyword evidence="2" id="KW-1185">Reference proteome</keyword>
<dbReference type="KEGG" id="hoh:Hoch_2733"/>
<dbReference type="STRING" id="502025.Hoch_2733"/>
<name>D0LN85_HALO1</name>
<dbReference type="AlphaFoldDB" id="D0LN85"/>
<gene>
    <name evidence="1" type="ordered locus">Hoch_2733</name>
</gene>
<dbReference type="Proteomes" id="UP000001880">
    <property type="component" value="Chromosome"/>
</dbReference>
<dbReference type="EMBL" id="CP001804">
    <property type="protein sequence ID" value="ACY15262.1"/>
    <property type="molecule type" value="Genomic_DNA"/>
</dbReference>
<protein>
    <submittedName>
        <fullName evidence="1">Uncharacterized protein</fullName>
    </submittedName>
</protein>
<evidence type="ECO:0000313" key="1">
    <source>
        <dbReference type="EMBL" id="ACY15262.1"/>
    </source>
</evidence>
<organism evidence="1 2">
    <name type="scientific">Haliangium ochraceum (strain DSM 14365 / JCM 11303 / SMP-2)</name>
    <dbReference type="NCBI Taxonomy" id="502025"/>
    <lineage>
        <taxon>Bacteria</taxon>
        <taxon>Pseudomonadati</taxon>
        <taxon>Myxococcota</taxon>
        <taxon>Polyangia</taxon>
        <taxon>Haliangiales</taxon>
        <taxon>Kofleriaceae</taxon>
        <taxon>Haliangium</taxon>
    </lineage>
</organism>
<reference evidence="1 2" key="1">
    <citation type="journal article" date="2010" name="Stand. Genomic Sci.">
        <title>Complete genome sequence of Haliangium ochraceum type strain (SMP-2).</title>
        <authorList>
            <consortium name="US DOE Joint Genome Institute (JGI-PGF)"/>
            <person name="Ivanova N."/>
            <person name="Daum C."/>
            <person name="Lang E."/>
            <person name="Abt B."/>
            <person name="Kopitz M."/>
            <person name="Saunders E."/>
            <person name="Lapidus A."/>
            <person name="Lucas S."/>
            <person name="Glavina Del Rio T."/>
            <person name="Nolan M."/>
            <person name="Tice H."/>
            <person name="Copeland A."/>
            <person name="Cheng J.F."/>
            <person name="Chen F."/>
            <person name="Bruce D."/>
            <person name="Goodwin L."/>
            <person name="Pitluck S."/>
            <person name="Mavromatis K."/>
            <person name="Pati A."/>
            <person name="Mikhailova N."/>
            <person name="Chen A."/>
            <person name="Palaniappan K."/>
            <person name="Land M."/>
            <person name="Hauser L."/>
            <person name="Chang Y.J."/>
            <person name="Jeffries C.D."/>
            <person name="Detter J.C."/>
            <person name="Brettin T."/>
            <person name="Rohde M."/>
            <person name="Goker M."/>
            <person name="Bristow J."/>
            <person name="Markowitz V."/>
            <person name="Eisen J.A."/>
            <person name="Hugenholtz P."/>
            <person name="Kyrpides N.C."/>
            <person name="Klenk H.P."/>
        </authorList>
    </citation>
    <scope>NUCLEOTIDE SEQUENCE [LARGE SCALE GENOMIC DNA]</scope>
    <source>
        <strain evidence="2">DSM 14365 / CIP 107738 / JCM 11303 / AJ 13395 / SMP-2</strain>
    </source>
</reference>
<sequence>MNVCDRDGYWPKKPDSGGTREYWMYRGGPFAVDAGEPR</sequence>
<accession>D0LN85</accession>